<evidence type="ECO:0000256" key="4">
    <source>
        <dbReference type="PROSITE-ProRule" id="PRU00433"/>
    </source>
</evidence>
<dbReference type="Proteomes" id="UP000177982">
    <property type="component" value="Unassembled WGS sequence"/>
</dbReference>
<dbReference type="PROSITE" id="PS51257">
    <property type="entry name" value="PROKAR_LIPOPROTEIN"/>
    <property type="match status" value="1"/>
</dbReference>
<dbReference type="SUPFAM" id="SSF46626">
    <property type="entry name" value="Cytochrome c"/>
    <property type="match status" value="1"/>
</dbReference>
<reference evidence="7 8" key="1">
    <citation type="journal article" date="2016" name="Nat. Commun.">
        <title>Thousands of microbial genomes shed light on interconnected biogeochemical processes in an aquifer system.</title>
        <authorList>
            <person name="Anantharaman K."/>
            <person name="Brown C.T."/>
            <person name="Hug L.A."/>
            <person name="Sharon I."/>
            <person name="Castelle C.J."/>
            <person name="Probst A.J."/>
            <person name="Thomas B.C."/>
            <person name="Singh A."/>
            <person name="Wilkins M.J."/>
            <person name="Karaoz U."/>
            <person name="Brodie E.L."/>
            <person name="Williams K.H."/>
            <person name="Hubbard S.S."/>
            <person name="Banfield J.F."/>
        </authorList>
    </citation>
    <scope>NUCLEOTIDE SEQUENCE [LARGE SCALE GENOMIC DNA]</scope>
</reference>
<dbReference type="PROSITE" id="PS51007">
    <property type="entry name" value="CYTC"/>
    <property type="match status" value="1"/>
</dbReference>
<keyword evidence="1 4" id="KW-0349">Heme</keyword>
<evidence type="ECO:0000256" key="2">
    <source>
        <dbReference type="ARBA" id="ARBA00022723"/>
    </source>
</evidence>
<organism evidence="7 8">
    <name type="scientific">Candidatus Sungbacteria bacterium RIFCSPLOWO2_01_FULL_47_10</name>
    <dbReference type="NCBI Taxonomy" id="1802276"/>
    <lineage>
        <taxon>Bacteria</taxon>
        <taxon>Candidatus Sungiibacteriota</taxon>
    </lineage>
</organism>
<evidence type="ECO:0000256" key="3">
    <source>
        <dbReference type="ARBA" id="ARBA00023004"/>
    </source>
</evidence>
<dbReference type="Gene3D" id="1.10.760.10">
    <property type="entry name" value="Cytochrome c-like domain"/>
    <property type="match status" value="1"/>
</dbReference>
<gene>
    <name evidence="7" type="ORF">A2934_00895</name>
</gene>
<sequence length="130" mass="14579">MKNTQTLIFMFCFAVFFGCSNENSAQNGSPVSPVPQDEDFYAAVPSAEAGEKIFEAECMVCHGPRGQKSMPGMQKNAANLADERVQSMRDEELKKIIREGKKESPEMAGHPWLMEDEVESLILYIRSLKK</sequence>
<keyword evidence="5" id="KW-0732">Signal</keyword>
<evidence type="ECO:0000313" key="8">
    <source>
        <dbReference type="Proteomes" id="UP000177982"/>
    </source>
</evidence>
<comment type="caution">
    <text evidence="7">The sequence shown here is derived from an EMBL/GenBank/DDBJ whole genome shotgun (WGS) entry which is preliminary data.</text>
</comment>
<keyword evidence="3 4" id="KW-0408">Iron</keyword>
<accession>A0A1G2KZH5</accession>
<proteinExistence type="predicted"/>
<dbReference type="AlphaFoldDB" id="A0A1G2KZH5"/>
<keyword evidence="2 4" id="KW-0479">Metal-binding</keyword>
<evidence type="ECO:0000256" key="1">
    <source>
        <dbReference type="ARBA" id="ARBA00022617"/>
    </source>
</evidence>
<feature type="chain" id="PRO_5009583494" description="Cytochrome c domain-containing protein" evidence="5">
    <location>
        <begin position="26"/>
        <end position="130"/>
    </location>
</feature>
<dbReference type="InterPro" id="IPR036909">
    <property type="entry name" value="Cyt_c-like_dom_sf"/>
</dbReference>
<evidence type="ECO:0000313" key="7">
    <source>
        <dbReference type="EMBL" id="OHA04877.1"/>
    </source>
</evidence>
<dbReference type="GO" id="GO:0046872">
    <property type="term" value="F:metal ion binding"/>
    <property type="evidence" value="ECO:0007669"/>
    <property type="project" value="UniProtKB-KW"/>
</dbReference>
<dbReference type="Pfam" id="PF00034">
    <property type="entry name" value="Cytochrom_C"/>
    <property type="match status" value="1"/>
</dbReference>
<name>A0A1G2KZH5_9BACT</name>
<protein>
    <recommendedName>
        <fullName evidence="6">Cytochrome c domain-containing protein</fullName>
    </recommendedName>
</protein>
<dbReference type="InterPro" id="IPR009056">
    <property type="entry name" value="Cyt_c-like_dom"/>
</dbReference>
<dbReference type="GO" id="GO:0009055">
    <property type="term" value="F:electron transfer activity"/>
    <property type="evidence" value="ECO:0007669"/>
    <property type="project" value="InterPro"/>
</dbReference>
<feature type="signal peptide" evidence="5">
    <location>
        <begin position="1"/>
        <end position="25"/>
    </location>
</feature>
<evidence type="ECO:0000256" key="5">
    <source>
        <dbReference type="SAM" id="SignalP"/>
    </source>
</evidence>
<dbReference type="EMBL" id="MHQO01000067">
    <property type="protein sequence ID" value="OHA04877.1"/>
    <property type="molecule type" value="Genomic_DNA"/>
</dbReference>
<dbReference type="GO" id="GO:0020037">
    <property type="term" value="F:heme binding"/>
    <property type="evidence" value="ECO:0007669"/>
    <property type="project" value="InterPro"/>
</dbReference>
<feature type="domain" description="Cytochrome c" evidence="6">
    <location>
        <begin position="45"/>
        <end position="129"/>
    </location>
</feature>
<evidence type="ECO:0000259" key="6">
    <source>
        <dbReference type="PROSITE" id="PS51007"/>
    </source>
</evidence>